<evidence type="ECO:0000256" key="3">
    <source>
        <dbReference type="SAM" id="MobiDB-lite"/>
    </source>
</evidence>
<feature type="region of interest" description="Disordered" evidence="3">
    <location>
        <begin position="714"/>
        <end position="756"/>
    </location>
</feature>
<dbReference type="GO" id="GO:0005829">
    <property type="term" value="C:cytosol"/>
    <property type="evidence" value="ECO:0000318"/>
    <property type="project" value="GO_Central"/>
</dbReference>
<feature type="compositionally biased region" description="Basic residues" evidence="3">
    <location>
        <begin position="957"/>
        <end position="969"/>
    </location>
</feature>
<feature type="domain" description="USP" evidence="4">
    <location>
        <begin position="112"/>
        <end position="416"/>
    </location>
</feature>
<dbReference type="AlphaFoldDB" id="A0A251TNY9"/>
<proteinExistence type="inferred from homology"/>
<evidence type="ECO:0000256" key="2">
    <source>
        <dbReference type="RuleBase" id="RU366025"/>
    </source>
</evidence>
<dbReference type="GO" id="GO:0006508">
    <property type="term" value="P:proteolysis"/>
    <property type="evidence" value="ECO:0007669"/>
    <property type="project" value="UniProtKB-KW"/>
</dbReference>
<evidence type="ECO:0000313" key="5">
    <source>
        <dbReference type="EMBL" id="OTG12810.1"/>
    </source>
</evidence>
<dbReference type="InterPro" id="IPR028889">
    <property type="entry name" value="USP"/>
</dbReference>
<gene>
    <name evidence="5" type="ORF">HannXRQ_Chr10g0313751</name>
</gene>
<feature type="compositionally biased region" description="Basic and acidic residues" evidence="3">
    <location>
        <begin position="738"/>
        <end position="749"/>
    </location>
</feature>
<dbReference type="PROSITE" id="PS00973">
    <property type="entry name" value="USP_2"/>
    <property type="match status" value="1"/>
</dbReference>
<feature type="compositionally biased region" description="Polar residues" evidence="3">
    <location>
        <begin position="59"/>
        <end position="77"/>
    </location>
</feature>
<dbReference type="PROSITE" id="PS00972">
    <property type="entry name" value="USP_1"/>
    <property type="match status" value="1"/>
</dbReference>
<evidence type="ECO:0000313" key="6">
    <source>
        <dbReference type="Proteomes" id="UP000215914"/>
    </source>
</evidence>
<dbReference type="CDD" id="cd02661">
    <property type="entry name" value="Peptidase_C19E"/>
    <property type="match status" value="1"/>
</dbReference>
<reference evidence="6" key="1">
    <citation type="journal article" date="2017" name="Nature">
        <title>The sunflower genome provides insights into oil metabolism, flowering and Asterid evolution.</title>
        <authorList>
            <person name="Badouin H."/>
            <person name="Gouzy J."/>
            <person name="Grassa C.J."/>
            <person name="Murat F."/>
            <person name="Staton S.E."/>
            <person name="Cottret L."/>
            <person name="Lelandais-Briere C."/>
            <person name="Owens G.L."/>
            <person name="Carrere S."/>
            <person name="Mayjonade B."/>
            <person name="Legrand L."/>
            <person name="Gill N."/>
            <person name="Kane N.C."/>
            <person name="Bowers J.E."/>
            <person name="Hubner S."/>
            <person name="Bellec A."/>
            <person name="Berard A."/>
            <person name="Berges H."/>
            <person name="Blanchet N."/>
            <person name="Boniface M.C."/>
            <person name="Brunel D."/>
            <person name="Catrice O."/>
            <person name="Chaidir N."/>
            <person name="Claudel C."/>
            <person name="Donnadieu C."/>
            <person name="Faraut T."/>
            <person name="Fievet G."/>
            <person name="Helmstetter N."/>
            <person name="King M."/>
            <person name="Knapp S.J."/>
            <person name="Lai Z."/>
            <person name="Le Paslier M.C."/>
            <person name="Lippi Y."/>
            <person name="Lorenzon L."/>
            <person name="Mandel J.R."/>
            <person name="Marage G."/>
            <person name="Marchand G."/>
            <person name="Marquand E."/>
            <person name="Bret-Mestries E."/>
            <person name="Morien E."/>
            <person name="Nambeesan S."/>
            <person name="Nguyen T."/>
            <person name="Pegot-Espagnet P."/>
            <person name="Pouilly N."/>
            <person name="Raftis F."/>
            <person name="Sallet E."/>
            <person name="Schiex T."/>
            <person name="Thomas J."/>
            <person name="Vandecasteele C."/>
            <person name="Vares D."/>
            <person name="Vear F."/>
            <person name="Vautrin S."/>
            <person name="Crespi M."/>
            <person name="Mangin B."/>
            <person name="Burke J.M."/>
            <person name="Salse J."/>
            <person name="Munos S."/>
            <person name="Vincourt P."/>
            <person name="Rieseberg L.H."/>
            <person name="Langlade N.B."/>
        </authorList>
    </citation>
    <scope>NUCLEOTIDE SEQUENCE [LARGE SCALE GENOMIC DNA]</scope>
    <source>
        <strain evidence="6">cv. SF193</strain>
    </source>
</reference>
<dbReference type="OrthoDB" id="420187at2759"/>
<dbReference type="GO" id="GO:0031647">
    <property type="term" value="P:regulation of protein stability"/>
    <property type="evidence" value="ECO:0000318"/>
    <property type="project" value="GO_Central"/>
</dbReference>
<feature type="compositionally biased region" description="Polar residues" evidence="3">
    <location>
        <begin position="720"/>
        <end position="737"/>
    </location>
</feature>
<dbReference type="FunCoup" id="A0A251TNY9">
    <property type="interactions" value="1576"/>
</dbReference>
<dbReference type="GO" id="GO:0004843">
    <property type="term" value="F:cysteine-type deubiquitinase activity"/>
    <property type="evidence" value="ECO:0000318"/>
    <property type="project" value="GO_Central"/>
</dbReference>
<dbReference type="GO" id="GO:0005634">
    <property type="term" value="C:nucleus"/>
    <property type="evidence" value="ECO:0000318"/>
    <property type="project" value="GO_Central"/>
</dbReference>
<dbReference type="Pfam" id="PF00443">
    <property type="entry name" value="UCH"/>
    <property type="match status" value="1"/>
</dbReference>
<dbReference type="STRING" id="4232.A0A251TNY9"/>
<dbReference type="Proteomes" id="UP000215914">
    <property type="component" value="Chromosome 10"/>
</dbReference>
<feature type="region of interest" description="Disordered" evidence="3">
    <location>
        <begin position="638"/>
        <end position="662"/>
    </location>
</feature>
<evidence type="ECO:0000259" key="4">
    <source>
        <dbReference type="PROSITE" id="PS50235"/>
    </source>
</evidence>
<dbReference type="SUPFAM" id="SSF54001">
    <property type="entry name" value="Cysteine proteinases"/>
    <property type="match status" value="1"/>
</dbReference>
<dbReference type="PROSITE" id="PS50235">
    <property type="entry name" value="USP_3"/>
    <property type="match status" value="1"/>
</dbReference>
<evidence type="ECO:0000256" key="1">
    <source>
        <dbReference type="ARBA" id="ARBA00009085"/>
    </source>
</evidence>
<sequence length="977" mass="107711">MTESMSLNSNITIVTQTPIHHENPGGELTECSRRIEFHVARKPPLTNGGDDGSFRLETLNPTTTSSKNTHQNNQSVGSDRVGSSGKKRDASELENGLDQELSFGITFRRIGAGLENLGNTCFLNSVLQCLTYTEPLAAYLQSGKHQVTCRKSGFCALCAIQKHVSRALQLSGRSLAPKDLVSNLRCISRTFRNSRQEDAHEYMVNLLESMHKCCLPNGVPIESQSAYDKSLVHKIFGGQLRSQVKCMQCNYCSNKFDPFLDLSLEILKVDTLYKAFANFTAKEQLDGGAKIYQCQQCKQKVKALKQLTVYKAPNVLTVHLKRFGCHMSGQKIDKKVHFGPTLDLKPFVTGPYDGDLKYTLYGVLVHAGWSTHSGHYYCFVRTSSGMWYSLDDNRVYQVSEKKVFEQKAYMLFYFKDRKNYPSKKTRDVHHKEKIVINGAPNGPGASREAQTKTGLSIPSLNAQRSLKKTPDVAQQKENIVMNGTPNGPGAPREVQMKTGLSNPSLNAQMSSKRTADVAQQKENIVMNGTPNGPGAPREAQMKTGLGNPSLNAQTLLKKTADVAQPKENIVMNGAPNGPGAPREAQTNTILTNGSLNEQKSLVSVNTLDCSGAPKEAQMKTGPSDEACSVQKSLAAVGNEGNELGPVSPKEAQMKTGPSDGSLNSQKSLAAVGNEGNGLGPVAPIETQTNSGLSNDSLHDRKISAVAGTVINGFSAGASEPEQTQTNGTSVPKSISEPSKTEDRKKESSMENKAIVGKPRKKAKNFLKCKLISMKFSSNIRLGTSLNQRKKKKHKRNKRVKNLAQENLVKEGPSSSVKVEAQVTVKPLVDHEFKSRVVEDGAVLATSDFKSQSNSKESNQLESCRRSLSQKDLVHMLTRGIDERTVPRWDEDESASFHLYREERPDFAIGYIGDIWDEEYDRGKTKKVKISKTEFDGKNPFQDIANERLKSHTEKQNVSRRKNKHFKKSRSCNGPYRI</sequence>
<dbReference type="OMA" id="MGDAYEL"/>
<dbReference type="InterPro" id="IPR038765">
    <property type="entry name" value="Papain-like_cys_pep_sf"/>
</dbReference>
<dbReference type="PANTHER" id="PTHR24006:SF663">
    <property type="entry name" value="UBIQUITIN CARBOXYL-TERMINAL HYDROLASE 23"/>
    <property type="match status" value="1"/>
</dbReference>
<protein>
    <recommendedName>
        <fullName evidence="2">Ubiquitin carboxyl-terminal hydrolase</fullName>
        <ecNumber evidence="2">3.4.19.12</ecNumber>
    </recommendedName>
</protein>
<keyword evidence="2 5" id="KW-0645">Protease</keyword>
<keyword evidence="2" id="KW-0788">Thiol protease</keyword>
<dbReference type="InterPro" id="IPR018200">
    <property type="entry name" value="USP_CS"/>
</dbReference>
<comment type="function">
    <text evidence="2">Recognizes and hydrolyzes the peptide bond at the C-terminal Gly of ubiquitin. Involved in the processing of poly-ubiquitin precursors as well as that of ubiquitinated proteins.</text>
</comment>
<dbReference type="EC" id="3.4.19.12" evidence="2"/>
<feature type="region of interest" description="Disordered" evidence="3">
    <location>
        <begin position="436"/>
        <end position="457"/>
    </location>
</feature>
<dbReference type="InterPro" id="IPR001394">
    <property type="entry name" value="Peptidase_C19_UCH"/>
</dbReference>
<keyword evidence="6" id="KW-1185">Reference proteome</keyword>
<feature type="region of interest" description="Disordered" evidence="3">
    <location>
        <begin position="40"/>
        <end position="93"/>
    </location>
</feature>
<dbReference type="Gene3D" id="3.90.70.10">
    <property type="entry name" value="Cysteine proteinases"/>
    <property type="match status" value="1"/>
</dbReference>
<keyword evidence="2" id="KW-0833">Ubl conjugation pathway</keyword>
<feature type="compositionally biased region" description="Basic and acidic residues" evidence="3">
    <location>
        <begin position="947"/>
        <end position="956"/>
    </location>
</feature>
<dbReference type="PANTHER" id="PTHR24006">
    <property type="entry name" value="UBIQUITIN CARBOXYL-TERMINAL HYDROLASE"/>
    <property type="match status" value="1"/>
</dbReference>
<dbReference type="EMBL" id="CM007899">
    <property type="protein sequence ID" value="OTG12810.1"/>
    <property type="molecule type" value="Genomic_DNA"/>
</dbReference>
<comment type="similarity">
    <text evidence="1 2">Belongs to the peptidase C19 family.</text>
</comment>
<keyword evidence="2" id="KW-0378">Hydrolase</keyword>
<dbReference type="GO" id="GO:0016579">
    <property type="term" value="P:protein deubiquitination"/>
    <property type="evidence" value="ECO:0007669"/>
    <property type="project" value="InterPro"/>
</dbReference>
<feature type="region of interest" description="Disordered" evidence="3">
    <location>
        <begin position="947"/>
        <end position="977"/>
    </location>
</feature>
<organism evidence="5 6">
    <name type="scientific">Helianthus annuus</name>
    <name type="common">Common sunflower</name>
    <dbReference type="NCBI Taxonomy" id="4232"/>
    <lineage>
        <taxon>Eukaryota</taxon>
        <taxon>Viridiplantae</taxon>
        <taxon>Streptophyta</taxon>
        <taxon>Embryophyta</taxon>
        <taxon>Tracheophyta</taxon>
        <taxon>Spermatophyta</taxon>
        <taxon>Magnoliopsida</taxon>
        <taxon>eudicotyledons</taxon>
        <taxon>Gunneridae</taxon>
        <taxon>Pentapetalae</taxon>
        <taxon>asterids</taxon>
        <taxon>campanulids</taxon>
        <taxon>Asterales</taxon>
        <taxon>Asteraceae</taxon>
        <taxon>Asteroideae</taxon>
        <taxon>Heliantheae alliance</taxon>
        <taxon>Heliantheae</taxon>
        <taxon>Helianthus</taxon>
    </lineage>
</organism>
<dbReference type="InterPro" id="IPR050164">
    <property type="entry name" value="Peptidase_C19"/>
</dbReference>
<name>A0A251TNY9_HELAN</name>
<accession>A0A251TNY9</accession>
<comment type="catalytic activity">
    <reaction evidence="2">
        <text>Thiol-dependent hydrolysis of ester, thioester, amide, peptide and isopeptide bonds formed by the C-terminal Gly of ubiquitin (a 76-residue protein attached to proteins as an intracellular targeting signal).</text>
        <dbReference type="EC" id="3.4.19.12"/>
    </reaction>
</comment>
<dbReference type="InParanoid" id="A0A251TNY9"/>
<dbReference type="FunFam" id="3.90.70.10:FF:000078">
    <property type="entry name" value="Ubiquitin carboxyl-terminal hydrolase 23"/>
    <property type="match status" value="1"/>
</dbReference>